<organism evidence="2">
    <name type="scientific">Octopus bimaculoides</name>
    <name type="common">California two-spotted octopus</name>
    <dbReference type="NCBI Taxonomy" id="37653"/>
    <lineage>
        <taxon>Eukaryota</taxon>
        <taxon>Metazoa</taxon>
        <taxon>Spiralia</taxon>
        <taxon>Lophotrochozoa</taxon>
        <taxon>Mollusca</taxon>
        <taxon>Cephalopoda</taxon>
        <taxon>Coleoidea</taxon>
        <taxon>Octopodiformes</taxon>
        <taxon>Octopoda</taxon>
        <taxon>Incirrata</taxon>
        <taxon>Octopodidae</taxon>
        <taxon>Octopus</taxon>
    </lineage>
</organism>
<keyword evidence="1" id="KW-1133">Transmembrane helix</keyword>
<sequence>MGRKKRKQEEKLSDWATGALVGGVAAAVTVGAIWLTGSYFSNQSTVCYSEDTAKRNTDIIENEKGKETHITETSTKKAYYSQTNETRCDFEKKPIEYNQDSGMTDLLQLLFK</sequence>
<dbReference type="EMBL" id="KQ423573">
    <property type="protein sequence ID" value="KOF72632.1"/>
    <property type="molecule type" value="Genomic_DNA"/>
</dbReference>
<accession>A0A0L8G6J0</accession>
<name>A0A0L8G6J0_OCTBM</name>
<keyword evidence="1" id="KW-0812">Transmembrane</keyword>
<protein>
    <submittedName>
        <fullName evidence="2">Uncharacterized protein</fullName>
    </submittedName>
</protein>
<dbReference type="AlphaFoldDB" id="A0A0L8G6J0"/>
<reference evidence="2" key="1">
    <citation type="submission" date="2015-07" db="EMBL/GenBank/DDBJ databases">
        <title>MeaNS - Measles Nucleotide Surveillance Program.</title>
        <authorList>
            <person name="Tran T."/>
            <person name="Druce J."/>
        </authorList>
    </citation>
    <scope>NUCLEOTIDE SEQUENCE</scope>
    <source>
        <strain evidence="2">UCB-OBI-ISO-001</strain>
        <tissue evidence="2">Gonad</tissue>
    </source>
</reference>
<gene>
    <name evidence="2" type="ORF">OCBIM_22039178mg</name>
</gene>
<evidence type="ECO:0000313" key="2">
    <source>
        <dbReference type="EMBL" id="KOF72632.1"/>
    </source>
</evidence>
<feature type="transmembrane region" description="Helical" evidence="1">
    <location>
        <begin position="12"/>
        <end position="35"/>
    </location>
</feature>
<evidence type="ECO:0000256" key="1">
    <source>
        <dbReference type="SAM" id="Phobius"/>
    </source>
</evidence>
<keyword evidence="1" id="KW-0472">Membrane</keyword>
<proteinExistence type="predicted"/>